<accession>A0A372EGV4</accession>
<dbReference type="PANTHER" id="PTHR38690:SF1">
    <property type="entry name" value="PROTEASE"/>
    <property type="match status" value="1"/>
</dbReference>
<evidence type="ECO:0000256" key="1">
    <source>
        <dbReference type="SAM" id="MobiDB-lite"/>
    </source>
</evidence>
<name>A0A372EGV4_9BURK</name>
<keyword evidence="2" id="KW-1133">Transmembrane helix</keyword>
<evidence type="ECO:0000313" key="5">
    <source>
        <dbReference type="Proteomes" id="UP000261931"/>
    </source>
</evidence>
<evidence type="ECO:0000259" key="3">
    <source>
        <dbReference type="Pfam" id="PF13116"/>
    </source>
</evidence>
<dbReference type="PANTHER" id="PTHR38690">
    <property type="entry name" value="PROTEASE-RELATED"/>
    <property type="match status" value="1"/>
</dbReference>
<feature type="transmembrane region" description="Helical" evidence="2">
    <location>
        <begin position="33"/>
        <end position="56"/>
    </location>
</feature>
<protein>
    <submittedName>
        <fullName evidence="4">TIGR02099 family protein</fullName>
    </submittedName>
</protein>
<comment type="caution">
    <text evidence="4">The sequence shown here is derived from an EMBL/GenBank/DDBJ whole genome shotgun (WGS) entry which is preliminary data.</text>
</comment>
<evidence type="ECO:0000313" key="4">
    <source>
        <dbReference type="EMBL" id="RFP77694.1"/>
    </source>
</evidence>
<dbReference type="Proteomes" id="UP000261931">
    <property type="component" value="Unassembled WGS sequence"/>
</dbReference>
<reference evidence="4 5" key="1">
    <citation type="submission" date="2018-08" db="EMBL/GenBank/DDBJ databases">
        <title>Hydrogenophaga sp. LA-38 isolated from sludge.</title>
        <authorList>
            <person name="Im W.-T."/>
        </authorList>
    </citation>
    <scope>NUCLEOTIDE SEQUENCE [LARGE SCALE GENOMIC DNA]</scope>
    <source>
        <strain evidence="4 5">LA-38</strain>
    </source>
</reference>
<proteinExistence type="predicted"/>
<feature type="compositionally biased region" description="Pro residues" evidence="1">
    <location>
        <begin position="1372"/>
        <end position="1382"/>
    </location>
</feature>
<organism evidence="4 5">
    <name type="scientific">Hydrogenophaga borbori</name>
    <dbReference type="NCBI Taxonomy" id="2294117"/>
    <lineage>
        <taxon>Bacteria</taxon>
        <taxon>Pseudomonadati</taxon>
        <taxon>Pseudomonadota</taxon>
        <taxon>Betaproteobacteria</taxon>
        <taxon>Burkholderiales</taxon>
        <taxon>Comamonadaceae</taxon>
        <taxon>Hydrogenophaga</taxon>
    </lineage>
</organism>
<keyword evidence="2" id="KW-0472">Membrane</keyword>
<dbReference type="InterPro" id="IPR011836">
    <property type="entry name" value="YhdP"/>
</dbReference>
<keyword evidence="5" id="KW-1185">Reference proteome</keyword>
<dbReference type="InterPro" id="IPR025263">
    <property type="entry name" value="YhdP_central"/>
</dbReference>
<dbReference type="NCBIfam" id="TIGR02099">
    <property type="entry name" value="YhdP family protein"/>
    <property type="match status" value="1"/>
</dbReference>
<gene>
    <name evidence="4" type="ORF">DY262_15965</name>
</gene>
<feature type="region of interest" description="Disordered" evidence="1">
    <location>
        <begin position="1362"/>
        <end position="1382"/>
    </location>
</feature>
<keyword evidence="2" id="KW-0812">Transmembrane</keyword>
<evidence type="ECO:0000256" key="2">
    <source>
        <dbReference type="SAM" id="Phobius"/>
    </source>
</evidence>
<feature type="domain" description="YhdP central" evidence="3">
    <location>
        <begin position="29"/>
        <end position="1365"/>
    </location>
</feature>
<sequence length="1382" mass="147622">MDMNRSLDASASRAKGDAPAGRGLRLWARAMRVLLWLLAGLWGVFILSWLVLQAWIVPRIETWRPDLERWATQAVGIPVSIGAIRAVEAPKLAGVLPPLVPSFELLDVRLHDASGRSALELPLVRGAVSVRSLWNGGFEQLLITQPSLDVRRRADGRLEIAGIDVSGQGGGDHAAADWFFAQAEFVVRGGTVRWIDEQRQQPPVLLRDLDFVARNGTRTHELRLDATPEPEWGERFSLRARLREPLLRLPLERPAGQAPWDDWSGELYAEFARADISRLRAHADLSDWGVTVRSGEGALRAWARVQQGQVQGLTLDLALDGLDLQLAPDLPGLALSQARGRLEAQWSERGMALGFDDLAFITREGLVWSGARVRLEHTLARERQGARTAVQAQAVDLQTVAAIAERLPLPADARGWLARLQPRGRVDTLDLVWQARGSGPMAEHVVARAKGRVSALALAGEPSGRRSRNGRFPLPGRPGVEGADIDFDLDQNGGQATVAVRQGAFLLPDVFEDPRVALDRFDGRVRWQVKGDSLNVELDQASLANAHAEGTVRARWHTGDPAAQPAQPRLPGVLDLSAQLTRADGTAVHRYLPLSVPEDARRYVREAALAGGARQVSFRIQGLVDDIPFDEARHSPGSFRIEAALEGVDFDYLPAALQPQGEARWPGVRQASARFVLDRGNIHISEIRGRLDGAPGVALDQGGVDIEDMAHDTRVRVRAHGQGPAAELLGFAQRSPVNALTEGALATASASGPGEATVQIELPLRHLKDSTVSGSVKLDGTDLRLAPGAPLLARTRGTLSFTHQGFAFSGARSQVLGGELSFDGSLRPDAQGRAVAQFRGSGSASAAGLREGGLGPLSALAAHASGSARYTATLAFRGGAPELRLDSNLQGLALNLPAPLAKPAEAVWPLRVETSVLAQHNDQASSDRLSLQLGPAAQPLVDLLAERELRGDGARLLRGTLAVGLPAGERMALPPQGLHAQVRVGELDLDAWQALLRGSGADALASAGEAVPQAVSLRADAVLTGGRRFHRVVVGASREGAVWRANVDANELNGYVEFRPAGPAGAGSLYARLARLTLSPAAPSEADALLQQPSSVPALDVAVDDLQWGGRSLGRVEIEAVNRGGPTRVGEWRLNALRATLPEARLSASGNWAPLGGGEGGARRTALQFRLDVDDSGALLRRFGKEGLVRGGKGRLEGRVGWIGTPFDLDLGTLAGTLRLDVERGQFLKADPGAGRLLGVLSLQALPRRLVLDFRDVFSEGFAFDFVRGDARIDQGVIHTNNLQMKGVNAAVLMEGSADLARETQDLKVVVVPELNAGTASLIATAINPAVGLGSFLAQFLLRQPLQSAATQEFRVSGGWADPQVEKLARPTPAPTPGPTLQ</sequence>
<dbReference type="EMBL" id="QVLS01000010">
    <property type="protein sequence ID" value="RFP77694.1"/>
    <property type="molecule type" value="Genomic_DNA"/>
</dbReference>
<dbReference type="Pfam" id="PF13116">
    <property type="entry name" value="YhdP"/>
    <property type="match status" value="1"/>
</dbReference>